<dbReference type="InterPro" id="IPR042099">
    <property type="entry name" value="ANL_N_sf"/>
</dbReference>
<keyword evidence="3" id="KW-0443">Lipid metabolism</keyword>
<dbReference type="PANTHER" id="PTHR43272:SF32">
    <property type="entry name" value="AMP-DEPENDENT SYNTHETASE_LIGASE DOMAIN-CONTAINING PROTEIN"/>
    <property type="match status" value="1"/>
</dbReference>
<accession>A0A484HLW5</accession>
<dbReference type="Gene3D" id="3.40.50.12780">
    <property type="entry name" value="N-terminal domain of ligase-like"/>
    <property type="match status" value="1"/>
</dbReference>
<reference evidence="5" key="1">
    <citation type="submission" date="2019-01" db="EMBL/GenBank/DDBJ databases">
        <authorList>
            <consortium name="Genoscope - CEA"/>
            <person name="William W."/>
        </authorList>
    </citation>
    <scope>NUCLEOTIDE SEQUENCE</scope>
    <source>
        <strain evidence="5">CR-1</strain>
    </source>
</reference>
<dbReference type="SUPFAM" id="SSF56801">
    <property type="entry name" value="Acetyl-CoA synthetase-like"/>
    <property type="match status" value="1"/>
</dbReference>
<dbReference type="InterPro" id="IPR000873">
    <property type="entry name" value="AMP-dep_synth/lig_dom"/>
</dbReference>
<dbReference type="CDD" id="cd05907">
    <property type="entry name" value="VL_LC_FACS_like"/>
    <property type="match status" value="1"/>
</dbReference>
<dbReference type="EMBL" id="CAACVI010000052">
    <property type="protein sequence ID" value="VEN75425.1"/>
    <property type="molecule type" value="Genomic_DNA"/>
</dbReference>
<evidence type="ECO:0000256" key="3">
    <source>
        <dbReference type="ARBA" id="ARBA00023098"/>
    </source>
</evidence>
<keyword evidence="2" id="KW-0276">Fatty acid metabolism</keyword>
<gene>
    <name evidence="5" type="ORF">EPICR_90020</name>
</gene>
<name>A0A484HLW5_9BACT</name>
<feature type="domain" description="AMP-dependent synthetase/ligase" evidence="4">
    <location>
        <begin position="14"/>
        <end position="423"/>
    </location>
</feature>
<evidence type="ECO:0000256" key="2">
    <source>
        <dbReference type="ARBA" id="ARBA00022832"/>
    </source>
</evidence>
<dbReference type="Pfam" id="PF23562">
    <property type="entry name" value="AMP-binding_C_3"/>
    <property type="match status" value="1"/>
</dbReference>
<protein>
    <submittedName>
        <fullName evidence="5">AMP-dependent synthetase and ligase</fullName>
    </submittedName>
</protein>
<organism evidence="5">
    <name type="scientific">uncultured Desulfobacteraceae bacterium</name>
    <dbReference type="NCBI Taxonomy" id="218296"/>
    <lineage>
        <taxon>Bacteria</taxon>
        <taxon>Pseudomonadati</taxon>
        <taxon>Thermodesulfobacteriota</taxon>
        <taxon>Desulfobacteria</taxon>
        <taxon>Desulfobacterales</taxon>
        <taxon>Desulfobacteraceae</taxon>
        <taxon>environmental samples</taxon>
    </lineage>
</organism>
<evidence type="ECO:0000256" key="1">
    <source>
        <dbReference type="ARBA" id="ARBA00022598"/>
    </source>
</evidence>
<evidence type="ECO:0000259" key="4">
    <source>
        <dbReference type="Pfam" id="PF00501"/>
    </source>
</evidence>
<dbReference type="PANTHER" id="PTHR43272">
    <property type="entry name" value="LONG-CHAIN-FATTY-ACID--COA LIGASE"/>
    <property type="match status" value="1"/>
</dbReference>
<proteinExistence type="predicted"/>
<dbReference type="PROSITE" id="PS00455">
    <property type="entry name" value="AMP_BINDING"/>
    <property type="match status" value="1"/>
</dbReference>
<evidence type="ECO:0000313" key="5">
    <source>
        <dbReference type="EMBL" id="VEN75425.1"/>
    </source>
</evidence>
<dbReference type="Pfam" id="PF00501">
    <property type="entry name" value="AMP-binding"/>
    <property type="match status" value="1"/>
</dbReference>
<sequence>MGMKDFQNIHAFLKDTVERKGDEDAYRWFVSDSETQSTTWNGFYSQVKDAGKSLMALGVKKDDKVNILSYSCYKWVMCDFALTSIASCAVGIYHSNLAHDCRYIIDHSDSVLVFAEDKTQLDKLFEIRKEIPKVMKVVLFNGDHDDDWVISFDEFLKLGKDVSDEDFMARANSAAPGDTAGIVYTSGTTGVPKGAVLTHDNIVFTAQSALECFSTMEGDETFLFLPLAHVFARICVYAALASGAPTTFARSIDTLIDDIKVAKPHWFASVPRIYEKVYSKVLSGAESKGGLALKIFNWACSVGEQVSDLKLKKEPIPGMLNFKYGLANKLVFSKLQDALGGNVRWCASGAAPLNASIAQFFHAAGILILEGIGMTENTSFTNLNRYDHYRFGWVGQTGPGVEQKIAEDGEILYRGRNVMKEYYKMPEETAETLIDGGWLRTGDLGEIDADGFLRVTGRKKDLIITAGGKNIAPSAIEGVLGTSKYIANACVIGDRRKYLTAVVNVDMENIVEYAETNGIDFNDPLELIEDSRIIEMVENEVADKNREFASFETIKKIAIVPEFTIENGFLTPTLKLKKNVIVEAYNDRIEALYPKD</sequence>
<dbReference type="AlphaFoldDB" id="A0A484HLW5"/>
<dbReference type="GO" id="GO:0016020">
    <property type="term" value="C:membrane"/>
    <property type="evidence" value="ECO:0007669"/>
    <property type="project" value="TreeGrafter"/>
</dbReference>
<keyword evidence="1 5" id="KW-0436">Ligase</keyword>
<dbReference type="GO" id="GO:0004467">
    <property type="term" value="F:long-chain fatty acid-CoA ligase activity"/>
    <property type="evidence" value="ECO:0007669"/>
    <property type="project" value="TreeGrafter"/>
</dbReference>
<dbReference type="InterPro" id="IPR020845">
    <property type="entry name" value="AMP-binding_CS"/>
</dbReference>